<dbReference type="Proteomes" id="UP000735302">
    <property type="component" value="Unassembled WGS sequence"/>
</dbReference>
<sequence>FTVFILYPDWQIYQQPLFSTVFALQTSIKMFLQTVCLLIAASLVSAGDPVKDPFNALKIKAFEPGHENNPGETLKMRCSIDITRTNFVNLTKLKFYAADTYDVFNFETLGSVTEEKFSYGLTRKEIAVGGRFRLDTDYRTKLEITWISEESGYCKLYKCVATGRDPNNGKLLAIYKIFQVNTAEDTCCDPPVD</sequence>
<reference evidence="1 2" key="1">
    <citation type="journal article" date="2021" name="Elife">
        <title>Chloroplast acquisition without the gene transfer in kleptoplastic sea slugs, Plakobranchus ocellatus.</title>
        <authorList>
            <person name="Maeda T."/>
            <person name="Takahashi S."/>
            <person name="Yoshida T."/>
            <person name="Shimamura S."/>
            <person name="Takaki Y."/>
            <person name="Nagai Y."/>
            <person name="Toyoda A."/>
            <person name="Suzuki Y."/>
            <person name="Arimoto A."/>
            <person name="Ishii H."/>
            <person name="Satoh N."/>
            <person name="Nishiyama T."/>
            <person name="Hasebe M."/>
            <person name="Maruyama T."/>
            <person name="Minagawa J."/>
            <person name="Obokata J."/>
            <person name="Shigenobu S."/>
        </authorList>
    </citation>
    <scope>NUCLEOTIDE SEQUENCE [LARGE SCALE GENOMIC DNA]</scope>
</reference>
<dbReference type="EMBL" id="BLXT01002372">
    <property type="protein sequence ID" value="GFN93825.1"/>
    <property type="molecule type" value="Genomic_DNA"/>
</dbReference>
<dbReference type="AlphaFoldDB" id="A0AAV3ZD48"/>
<name>A0AAV3ZD48_9GAST</name>
<evidence type="ECO:0000313" key="1">
    <source>
        <dbReference type="EMBL" id="GFN93825.1"/>
    </source>
</evidence>
<comment type="caution">
    <text evidence="1">The sequence shown here is derived from an EMBL/GenBank/DDBJ whole genome shotgun (WGS) entry which is preliminary data.</text>
</comment>
<gene>
    <name evidence="1" type="ORF">PoB_002033100</name>
</gene>
<proteinExistence type="predicted"/>
<evidence type="ECO:0000313" key="2">
    <source>
        <dbReference type="Proteomes" id="UP000735302"/>
    </source>
</evidence>
<organism evidence="1 2">
    <name type="scientific">Plakobranchus ocellatus</name>
    <dbReference type="NCBI Taxonomy" id="259542"/>
    <lineage>
        <taxon>Eukaryota</taxon>
        <taxon>Metazoa</taxon>
        <taxon>Spiralia</taxon>
        <taxon>Lophotrochozoa</taxon>
        <taxon>Mollusca</taxon>
        <taxon>Gastropoda</taxon>
        <taxon>Heterobranchia</taxon>
        <taxon>Euthyneura</taxon>
        <taxon>Panpulmonata</taxon>
        <taxon>Sacoglossa</taxon>
        <taxon>Placobranchoidea</taxon>
        <taxon>Plakobranchidae</taxon>
        <taxon>Plakobranchus</taxon>
    </lineage>
</organism>
<keyword evidence="2" id="KW-1185">Reference proteome</keyword>
<protein>
    <submittedName>
        <fullName evidence="1">Uncharacterized protein</fullName>
    </submittedName>
</protein>
<feature type="non-terminal residue" evidence="1">
    <location>
        <position position="1"/>
    </location>
</feature>
<accession>A0AAV3ZD48</accession>